<dbReference type="AlphaFoldDB" id="A0A382EPC4"/>
<name>A0A382EPC4_9ZZZZ</name>
<dbReference type="EMBL" id="UINC01045456">
    <property type="protein sequence ID" value="SVB52235.1"/>
    <property type="molecule type" value="Genomic_DNA"/>
</dbReference>
<gene>
    <name evidence="1" type="ORF">METZ01_LOCUS205089</name>
</gene>
<evidence type="ECO:0000313" key="1">
    <source>
        <dbReference type="EMBL" id="SVB52235.1"/>
    </source>
</evidence>
<protein>
    <submittedName>
        <fullName evidence="1">Uncharacterized protein</fullName>
    </submittedName>
</protein>
<feature type="non-terminal residue" evidence="1">
    <location>
        <position position="1"/>
    </location>
</feature>
<reference evidence="1" key="1">
    <citation type="submission" date="2018-05" db="EMBL/GenBank/DDBJ databases">
        <authorList>
            <person name="Lanie J.A."/>
            <person name="Ng W.-L."/>
            <person name="Kazmierczak K.M."/>
            <person name="Andrzejewski T.M."/>
            <person name="Davidsen T.M."/>
            <person name="Wayne K.J."/>
            <person name="Tettelin H."/>
            <person name="Glass J.I."/>
            <person name="Rusch D."/>
            <person name="Podicherti R."/>
            <person name="Tsui H.-C.T."/>
            <person name="Winkler M.E."/>
        </authorList>
    </citation>
    <scope>NUCLEOTIDE SEQUENCE</scope>
</reference>
<proteinExistence type="predicted"/>
<accession>A0A382EPC4</accession>
<sequence>YCDVWIGECDRERDCGGYSFDCRVMDFNRCR</sequence>
<organism evidence="1">
    <name type="scientific">marine metagenome</name>
    <dbReference type="NCBI Taxonomy" id="408172"/>
    <lineage>
        <taxon>unclassified sequences</taxon>
        <taxon>metagenomes</taxon>
        <taxon>ecological metagenomes</taxon>
    </lineage>
</organism>